<feature type="region of interest" description="Disordered" evidence="1">
    <location>
        <begin position="24"/>
        <end position="52"/>
    </location>
</feature>
<feature type="compositionally biased region" description="Polar residues" evidence="1">
    <location>
        <begin position="24"/>
        <end position="39"/>
    </location>
</feature>
<comment type="caution">
    <text evidence="2">The sequence shown here is derived from an EMBL/GenBank/DDBJ whole genome shotgun (WGS) entry which is preliminary data.</text>
</comment>
<keyword evidence="3" id="KW-1185">Reference proteome</keyword>
<dbReference type="RefSeq" id="WP_204467314.1">
    <property type="nucleotide sequence ID" value="NZ_JAFBCV010000010.1"/>
</dbReference>
<proteinExistence type="predicted"/>
<protein>
    <submittedName>
        <fullName evidence="2">Uncharacterized protein</fullName>
    </submittedName>
</protein>
<evidence type="ECO:0000256" key="1">
    <source>
        <dbReference type="SAM" id="MobiDB-lite"/>
    </source>
</evidence>
<evidence type="ECO:0000313" key="3">
    <source>
        <dbReference type="Proteomes" id="UP001179280"/>
    </source>
</evidence>
<name>A0ABS2SWN8_9BACI</name>
<accession>A0ABS2SWN8</accession>
<evidence type="ECO:0000313" key="2">
    <source>
        <dbReference type="EMBL" id="MBM7839958.1"/>
    </source>
</evidence>
<sequence>MNFKRFGLGIVTFVVGVILMVSGSSSEPTPQQAMNSDDTASAEAEDEKRLMK</sequence>
<dbReference type="Proteomes" id="UP001179280">
    <property type="component" value="Unassembled WGS sequence"/>
</dbReference>
<reference evidence="2" key="1">
    <citation type="submission" date="2021-01" db="EMBL/GenBank/DDBJ databases">
        <title>Genomic Encyclopedia of Type Strains, Phase IV (KMG-IV): sequencing the most valuable type-strain genomes for metagenomic binning, comparative biology and taxonomic classification.</title>
        <authorList>
            <person name="Goeker M."/>
        </authorList>
    </citation>
    <scope>NUCLEOTIDE SEQUENCE</scope>
    <source>
        <strain evidence="2">DSM 21943</strain>
    </source>
</reference>
<dbReference type="EMBL" id="JAFBCV010000010">
    <property type="protein sequence ID" value="MBM7839958.1"/>
    <property type="molecule type" value="Genomic_DNA"/>
</dbReference>
<gene>
    <name evidence="2" type="ORF">JOC54_003238</name>
</gene>
<organism evidence="2 3">
    <name type="scientific">Shouchella xiaoxiensis</name>
    <dbReference type="NCBI Taxonomy" id="766895"/>
    <lineage>
        <taxon>Bacteria</taxon>
        <taxon>Bacillati</taxon>
        <taxon>Bacillota</taxon>
        <taxon>Bacilli</taxon>
        <taxon>Bacillales</taxon>
        <taxon>Bacillaceae</taxon>
        <taxon>Shouchella</taxon>
    </lineage>
</organism>